<dbReference type="InterPro" id="IPR013332">
    <property type="entry name" value="KPR_N"/>
</dbReference>
<dbReference type="Pfam" id="PF02558">
    <property type="entry name" value="ApbA"/>
    <property type="match status" value="1"/>
</dbReference>
<dbReference type="EMBL" id="JAWRVE010000040">
    <property type="protein sequence ID" value="KAL1869616.1"/>
    <property type="molecule type" value="Genomic_DNA"/>
</dbReference>
<evidence type="ECO:0000259" key="4">
    <source>
        <dbReference type="Pfam" id="PF02558"/>
    </source>
</evidence>
<dbReference type="InterPro" id="IPR008927">
    <property type="entry name" value="6-PGluconate_DH-like_C_sf"/>
</dbReference>
<dbReference type="InterPro" id="IPR050838">
    <property type="entry name" value="Ketopantoate_reductase"/>
</dbReference>
<evidence type="ECO:0000256" key="1">
    <source>
        <dbReference type="ARBA" id="ARBA00007870"/>
    </source>
</evidence>
<comment type="caution">
    <text evidence="6">The sequence shown here is derived from an EMBL/GenBank/DDBJ whole genome shotgun (WGS) entry which is preliminary data.</text>
</comment>
<dbReference type="Gene3D" id="3.40.50.720">
    <property type="entry name" value="NAD(P)-binding Rossmann-like Domain"/>
    <property type="match status" value="1"/>
</dbReference>
<feature type="domain" description="Ketopantoate reductase N-terminal" evidence="4">
    <location>
        <begin position="67"/>
        <end position="236"/>
    </location>
</feature>
<feature type="domain" description="Ketopantoate reductase C-terminal" evidence="5">
    <location>
        <begin position="272"/>
        <end position="420"/>
    </location>
</feature>
<dbReference type="SUPFAM" id="SSF51735">
    <property type="entry name" value="NAD(P)-binding Rossmann-fold domains"/>
    <property type="match status" value="1"/>
</dbReference>
<protein>
    <submittedName>
        <fullName evidence="6">2-dehydropantoate 2-reductase (Ketopantoate reductase) (KPA reductase) (KPR)</fullName>
    </submittedName>
</protein>
<dbReference type="Gene3D" id="1.10.1040.10">
    <property type="entry name" value="N-(1-d-carboxylethyl)-l-norvaline Dehydrogenase, domain 2"/>
    <property type="match status" value="1"/>
</dbReference>
<dbReference type="SUPFAM" id="SSF48179">
    <property type="entry name" value="6-phosphogluconate dehydrogenase C-terminal domain-like"/>
    <property type="match status" value="1"/>
</dbReference>
<dbReference type="PANTHER" id="PTHR43765:SF2">
    <property type="entry name" value="2-DEHYDROPANTOATE 2-REDUCTASE"/>
    <property type="match status" value="1"/>
</dbReference>
<keyword evidence="3" id="KW-0560">Oxidoreductase</keyword>
<evidence type="ECO:0000313" key="6">
    <source>
        <dbReference type="EMBL" id="KAL1869616.1"/>
    </source>
</evidence>
<dbReference type="InterPro" id="IPR036291">
    <property type="entry name" value="NAD(P)-bd_dom_sf"/>
</dbReference>
<dbReference type="InterPro" id="IPR013328">
    <property type="entry name" value="6PGD_dom2"/>
</dbReference>
<organism evidence="6 7">
    <name type="scientific">Diaporthe australafricana</name>
    <dbReference type="NCBI Taxonomy" id="127596"/>
    <lineage>
        <taxon>Eukaryota</taxon>
        <taxon>Fungi</taxon>
        <taxon>Dikarya</taxon>
        <taxon>Ascomycota</taxon>
        <taxon>Pezizomycotina</taxon>
        <taxon>Sordariomycetes</taxon>
        <taxon>Sordariomycetidae</taxon>
        <taxon>Diaporthales</taxon>
        <taxon>Diaporthaceae</taxon>
        <taxon>Diaporthe</taxon>
    </lineage>
</organism>
<dbReference type="Proteomes" id="UP001583177">
    <property type="component" value="Unassembled WGS sequence"/>
</dbReference>
<dbReference type="PANTHER" id="PTHR43765">
    <property type="entry name" value="2-DEHYDROPANTOATE 2-REDUCTASE-RELATED"/>
    <property type="match status" value="1"/>
</dbReference>
<name>A0ABR3X0X9_9PEZI</name>
<comment type="similarity">
    <text evidence="1">Belongs to the ketopantoate reductase family.</text>
</comment>
<dbReference type="InterPro" id="IPR013752">
    <property type="entry name" value="KPA_reductase"/>
</dbReference>
<evidence type="ECO:0000256" key="3">
    <source>
        <dbReference type="ARBA" id="ARBA00023002"/>
    </source>
</evidence>
<evidence type="ECO:0000256" key="2">
    <source>
        <dbReference type="ARBA" id="ARBA00022857"/>
    </source>
</evidence>
<accession>A0ABR3X0X9</accession>
<sequence>MLSEQKQAQGGGLQQTPAAWLKKIIEDNSPPPTLFAWTAANLTSGSSCSPATTRDNAKLSKTASDRIYVLGVGNLGRLIATSLSQIPAKAPITLVVHRKSLLEHWDSTPGIEMARHGKVDRFTDFDVEWWTDEKPTNGPVHELTPIKNLIVATKAQDVIPQIDKLRRYLCSASTVAFVQNGMCKLWPPEGELYLRLRFPDHTGPSWLACVTTHGVTSLAHFRSVHASVAGISIGPVKANSHSGDAHRYLLSQIARAPHLEARVVSTGELWVLQLEKLVVNSVLNPLTAIMDCENGELFVDREDMLSQVVDALIREASIVLTSLALDPAGQNILGSGADDGTSRGGLGREVLLQRFSFSSLRHVVYDVGYKVWSHISSMLQDVRSGKQTEIQECNGWLLKTAESLDLGHELPTHQKVISIVEDGGRLSRKQLIQHCIPLSPLPCTGPSRRGHLLAA</sequence>
<keyword evidence="2" id="KW-0521">NADP</keyword>
<evidence type="ECO:0000259" key="5">
    <source>
        <dbReference type="Pfam" id="PF08546"/>
    </source>
</evidence>
<dbReference type="Pfam" id="PF08546">
    <property type="entry name" value="ApbA_C"/>
    <property type="match status" value="1"/>
</dbReference>
<reference evidence="6 7" key="1">
    <citation type="journal article" date="2024" name="IMA Fungus">
        <title>IMA Genome - F19 : A genome assembly and annotation guide to empower mycologists, including annotated draft genome sequences of Ceratocystis pirilliformis, Diaporthe australafricana, Fusarium ophioides, Paecilomyces lecythidis, and Sporothrix stenoceras.</title>
        <authorList>
            <person name="Aylward J."/>
            <person name="Wilson A.M."/>
            <person name="Visagie C.M."/>
            <person name="Spraker J."/>
            <person name="Barnes I."/>
            <person name="Buitendag C."/>
            <person name="Ceriani C."/>
            <person name="Del Mar Angel L."/>
            <person name="du Plessis D."/>
            <person name="Fuchs T."/>
            <person name="Gasser K."/>
            <person name="Kramer D."/>
            <person name="Li W."/>
            <person name="Munsamy K."/>
            <person name="Piso A."/>
            <person name="Price J.L."/>
            <person name="Sonnekus B."/>
            <person name="Thomas C."/>
            <person name="van der Nest A."/>
            <person name="van Dijk A."/>
            <person name="van Heerden A."/>
            <person name="van Vuuren N."/>
            <person name="Yilmaz N."/>
            <person name="Duong T.A."/>
            <person name="van der Merwe N.A."/>
            <person name="Wingfield M.J."/>
            <person name="Wingfield B.D."/>
        </authorList>
    </citation>
    <scope>NUCLEOTIDE SEQUENCE [LARGE SCALE GENOMIC DNA]</scope>
    <source>
        <strain evidence="6 7">CMW 18300</strain>
    </source>
</reference>
<proteinExistence type="inferred from homology"/>
<gene>
    <name evidence="6" type="primary">PAN5_2</name>
    <name evidence="6" type="ORF">Daus18300_005470</name>
</gene>
<keyword evidence="7" id="KW-1185">Reference proteome</keyword>
<evidence type="ECO:0000313" key="7">
    <source>
        <dbReference type="Proteomes" id="UP001583177"/>
    </source>
</evidence>